<dbReference type="RefSeq" id="WP_140926815.1">
    <property type="nucleotide sequence ID" value="NZ_VFSU01000011.1"/>
</dbReference>
<sequence length="165" mass="16698">MKMTSARAVMVGMAVAMATPAMSATYLFNFTAPGYTGSGQFHTLDAAPTTVVGIDGLLNGNAITGLSSYAGANQTLLAAAPYFTLGGISFDAGGVSYNLYDYGGSGITNSIDNPGGGVVALTQLSTISITEMTGGVPEAATWAMMIFGFGMVGASARRRRNVVAA</sequence>
<feature type="chain" id="PRO_5021500626" evidence="1">
    <location>
        <begin position="24"/>
        <end position="165"/>
    </location>
</feature>
<accession>A0A501XSL9</accession>
<dbReference type="NCBIfam" id="NF035944">
    <property type="entry name" value="PEPxxWA-CTERM"/>
    <property type="match status" value="1"/>
</dbReference>
<reference evidence="3 4" key="1">
    <citation type="submission" date="2019-06" db="EMBL/GenBank/DDBJ databases">
        <authorList>
            <person name="Lee I."/>
            <person name="Jang G.I."/>
            <person name="Hwang C.Y."/>
        </authorList>
    </citation>
    <scope>NUCLEOTIDE SEQUENCE [LARGE SCALE GENOMIC DNA]</scope>
    <source>
        <strain evidence="3 4">PAMC 28131</strain>
    </source>
</reference>
<dbReference type="EMBL" id="VFSU01000011">
    <property type="protein sequence ID" value="TPE63752.1"/>
    <property type="molecule type" value="Genomic_DNA"/>
</dbReference>
<gene>
    <name evidence="3" type="ORF">FJQ54_02560</name>
</gene>
<proteinExistence type="predicted"/>
<dbReference type="InterPro" id="IPR013424">
    <property type="entry name" value="Ice-binding_C"/>
</dbReference>
<name>A0A501XSL9_9SPHN</name>
<protein>
    <submittedName>
        <fullName evidence="3">PEP-CTERM sorting domain-containing protein</fullName>
    </submittedName>
</protein>
<comment type="caution">
    <text evidence="3">The sequence shown here is derived from an EMBL/GenBank/DDBJ whole genome shotgun (WGS) entry which is preliminary data.</text>
</comment>
<dbReference type="OrthoDB" id="7561762at2"/>
<dbReference type="Proteomes" id="UP000319897">
    <property type="component" value="Unassembled WGS sequence"/>
</dbReference>
<feature type="signal peptide" evidence="1">
    <location>
        <begin position="1"/>
        <end position="23"/>
    </location>
</feature>
<keyword evidence="1" id="KW-0732">Signal</keyword>
<dbReference type="AlphaFoldDB" id="A0A501XSL9"/>
<evidence type="ECO:0000259" key="2">
    <source>
        <dbReference type="Pfam" id="PF07589"/>
    </source>
</evidence>
<feature type="domain" description="Ice-binding protein C-terminal" evidence="2">
    <location>
        <begin position="136"/>
        <end position="159"/>
    </location>
</feature>
<evidence type="ECO:0000313" key="3">
    <source>
        <dbReference type="EMBL" id="TPE63752.1"/>
    </source>
</evidence>
<evidence type="ECO:0000256" key="1">
    <source>
        <dbReference type="SAM" id="SignalP"/>
    </source>
</evidence>
<evidence type="ECO:0000313" key="4">
    <source>
        <dbReference type="Proteomes" id="UP000319897"/>
    </source>
</evidence>
<dbReference type="Pfam" id="PF07589">
    <property type="entry name" value="PEP-CTERM"/>
    <property type="match status" value="1"/>
</dbReference>
<keyword evidence="4" id="KW-1185">Reference proteome</keyword>
<organism evidence="3 4">
    <name type="scientific">Sandaracinobacter neustonicus</name>
    <dbReference type="NCBI Taxonomy" id="1715348"/>
    <lineage>
        <taxon>Bacteria</taxon>
        <taxon>Pseudomonadati</taxon>
        <taxon>Pseudomonadota</taxon>
        <taxon>Alphaproteobacteria</taxon>
        <taxon>Sphingomonadales</taxon>
        <taxon>Sphingosinicellaceae</taxon>
        <taxon>Sandaracinobacter</taxon>
    </lineage>
</organism>